<name>C0QLT2_DESAH</name>
<evidence type="ECO:0000256" key="1">
    <source>
        <dbReference type="PROSITE-ProRule" id="PRU00325"/>
    </source>
</evidence>
<dbReference type="InterPro" id="IPR007527">
    <property type="entry name" value="Znf_SWIM"/>
</dbReference>
<keyword evidence="1" id="KW-0479">Metal-binding</keyword>
<proteinExistence type="predicted"/>
<dbReference type="eggNOG" id="COG4279">
    <property type="taxonomic scope" value="Bacteria"/>
</dbReference>
<evidence type="ECO:0000313" key="4">
    <source>
        <dbReference type="EMBL" id="ACN14238.1"/>
    </source>
</evidence>
<protein>
    <recommendedName>
        <fullName evidence="3">SWIM-type domain-containing protein</fullName>
    </recommendedName>
</protein>
<evidence type="ECO:0000259" key="3">
    <source>
        <dbReference type="PROSITE" id="PS50966"/>
    </source>
</evidence>
<dbReference type="PANTHER" id="PTHR38133">
    <property type="entry name" value="SLR1429 PROTEIN"/>
    <property type="match status" value="1"/>
</dbReference>
<feature type="region of interest" description="Disordered" evidence="2">
    <location>
        <begin position="241"/>
        <end position="293"/>
    </location>
</feature>
<feature type="domain" description="SWIM-type" evidence="3">
    <location>
        <begin position="154"/>
        <end position="184"/>
    </location>
</feature>
<dbReference type="AlphaFoldDB" id="C0QLT2"/>
<accession>C0QLT2</accession>
<reference evidence="4 5" key="1">
    <citation type="journal article" date="2009" name="Environ. Microbiol.">
        <title>Genome sequence of Desulfobacterium autotrophicum HRM2, a marine sulfate reducer oxidizing organic carbon completely to carbon dioxide.</title>
        <authorList>
            <person name="Strittmatter A.W."/>
            <person name="Liesegang H."/>
            <person name="Rabus R."/>
            <person name="Decker I."/>
            <person name="Amann J."/>
            <person name="Andres S."/>
            <person name="Henne A."/>
            <person name="Fricke W.F."/>
            <person name="Martinez-Arias R."/>
            <person name="Bartels D."/>
            <person name="Goesmann A."/>
            <person name="Krause L."/>
            <person name="Puehler A."/>
            <person name="Klenk H.P."/>
            <person name="Richter M."/>
            <person name="Schuler M."/>
            <person name="Gloeckner F.O."/>
            <person name="Meyerdierks A."/>
            <person name="Gottschalk G."/>
            <person name="Amann R."/>
        </authorList>
    </citation>
    <scope>NUCLEOTIDE SEQUENCE [LARGE SCALE GENOMIC DNA]</scope>
    <source>
        <strain evidence="5">ATCC 43914 / DSM 3382 / HRM2</strain>
    </source>
</reference>
<organism evidence="4 5">
    <name type="scientific">Desulforapulum autotrophicum (strain ATCC 43914 / DSM 3382 / VKM B-1955 / HRM2)</name>
    <name type="common">Desulfobacterium autotrophicum</name>
    <dbReference type="NCBI Taxonomy" id="177437"/>
    <lineage>
        <taxon>Bacteria</taxon>
        <taxon>Pseudomonadati</taxon>
        <taxon>Thermodesulfobacteriota</taxon>
        <taxon>Desulfobacteria</taxon>
        <taxon>Desulfobacterales</taxon>
        <taxon>Desulfobacteraceae</taxon>
        <taxon>Desulforapulum</taxon>
    </lineage>
</organism>
<gene>
    <name evidence="4" type="ordered locus">HRM2_11260</name>
</gene>
<evidence type="ECO:0000313" key="5">
    <source>
        <dbReference type="Proteomes" id="UP000000442"/>
    </source>
</evidence>
<dbReference type="STRING" id="177437.HRM2_11260"/>
<dbReference type="HOGENOM" id="CLU_053146_1_1_7"/>
<dbReference type="PANTHER" id="PTHR38133:SF1">
    <property type="entry name" value="SLR1429 PROTEIN"/>
    <property type="match status" value="1"/>
</dbReference>
<keyword evidence="5" id="KW-1185">Reference proteome</keyword>
<dbReference type="GO" id="GO:0008270">
    <property type="term" value="F:zinc ion binding"/>
    <property type="evidence" value="ECO:0007669"/>
    <property type="project" value="UniProtKB-KW"/>
</dbReference>
<keyword evidence="1" id="KW-0863">Zinc-finger</keyword>
<dbReference type="RefSeq" id="WP_015903027.1">
    <property type="nucleotide sequence ID" value="NC_012108.1"/>
</dbReference>
<dbReference type="OrthoDB" id="188274at2"/>
<sequence>MSRYGYGYPRYVSVAQKKAKAENTLKKLKKKDPDISPIEIQGTKLASSWWGISWNKNLEGYADFSNRIGRGRSYVRHGAVLDLKIKEGKIFSLVQGGASRPYIVKINIHKLKSTAWETILQKCRGKIDSMGDLVEGKLPRAMETLLTDSKNGIFPSPSEIQFDCSCPDGASMCKHVAATLYGVGARLDNDPSLFFTLRGVNMEALVSQTLKNEADTLLKRARSKSSGRIIQNADLSSTFGIEMEGGKNPPLGQKHKKSKPKLVISPATSKKSSVPKDAKPLLPGIKSRKKPMNNNPDYDLVVAMIRRRRVKGIGFKEIKERTGIEDTKIRNILFRAKQKNEIKNISRGLYIKET</sequence>
<evidence type="ECO:0000256" key="2">
    <source>
        <dbReference type="SAM" id="MobiDB-lite"/>
    </source>
</evidence>
<dbReference type="Proteomes" id="UP000000442">
    <property type="component" value="Chromosome"/>
</dbReference>
<dbReference type="KEGG" id="dat:HRM2_11260"/>
<dbReference type="EMBL" id="CP001087">
    <property type="protein sequence ID" value="ACN14238.1"/>
    <property type="molecule type" value="Genomic_DNA"/>
</dbReference>
<keyword evidence="1" id="KW-0862">Zinc</keyword>
<dbReference type="PROSITE" id="PS50966">
    <property type="entry name" value="ZF_SWIM"/>
    <property type="match status" value="1"/>
</dbReference>